<dbReference type="EMBL" id="JADFTS010000008">
    <property type="protein sequence ID" value="KAF9593410.1"/>
    <property type="molecule type" value="Genomic_DNA"/>
</dbReference>
<organism evidence="1 2">
    <name type="scientific">Coptis chinensis</name>
    <dbReference type="NCBI Taxonomy" id="261450"/>
    <lineage>
        <taxon>Eukaryota</taxon>
        <taxon>Viridiplantae</taxon>
        <taxon>Streptophyta</taxon>
        <taxon>Embryophyta</taxon>
        <taxon>Tracheophyta</taxon>
        <taxon>Spermatophyta</taxon>
        <taxon>Magnoliopsida</taxon>
        <taxon>Ranunculales</taxon>
        <taxon>Ranunculaceae</taxon>
        <taxon>Coptidoideae</taxon>
        <taxon>Coptis</taxon>
    </lineage>
</organism>
<evidence type="ECO:0000313" key="2">
    <source>
        <dbReference type="Proteomes" id="UP000631114"/>
    </source>
</evidence>
<sequence length="173" mass="20348">MDEEVEVANFSPDEEVEEMILYNDGVVPNNEFPSLSVETPNEVLEKLDVPKVGMSYQSLEEAKSYYLEYGKQNGFSTRVRSTQKRSRDRNDDEVDLPMFRMSSRRTFAVREHEGFWKISKKDFQVVWFTGLTMKRKSDKRVKDLTRFIPLFLGCRPFSPGPAMLEKRWLRFAI</sequence>
<comment type="caution">
    <text evidence="1">The sequence shown here is derived from an EMBL/GenBank/DDBJ whole genome shotgun (WGS) entry which is preliminary data.</text>
</comment>
<reference evidence="1 2" key="1">
    <citation type="submission" date="2020-10" db="EMBL/GenBank/DDBJ databases">
        <title>The Coptis chinensis genome and diversification of protoberbering-type alkaloids.</title>
        <authorList>
            <person name="Wang B."/>
            <person name="Shu S."/>
            <person name="Song C."/>
            <person name="Liu Y."/>
        </authorList>
    </citation>
    <scope>NUCLEOTIDE SEQUENCE [LARGE SCALE GENOMIC DNA]</scope>
    <source>
        <strain evidence="1">HL-2020</strain>
        <tissue evidence="1">Leaf</tissue>
    </source>
</reference>
<dbReference type="AlphaFoldDB" id="A0A835LG31"/>
<protein>
    <recommendedName>
        <fullName evidence="3">FAR1 domain-containing protein</fullName>
    </recommendedName>
</protein>
<evidence type="ECO:0008006" key="3">
    <source>
        <dbReference type="Google" id="ProtNLM"/>
    </source>
</evidence>
<dbReference type="PANTHER" id="PTHR46328">
    <property type="entry name" value="FAR-RED IMPAIRED RESPONSIVE (FAR1) FAMILY PROTEIN-RELATED"/>
    <property type="match status" value="1"/>
</dbReference>
<dbReference type="Proteomes" id="UP000631114">
    <property type="component" value="Unassembled WGS sequence"/>
</dbReference>
<keyword evidence="2" id="KW-1185">Reference proteome</keyword>
<name>A0A835LG31_9MAGN</name>
<evidence type="ECO:0000313" key="1">
    <source>
        <dbReference type="EMBL" id="KAF9593410.1"/>
    </source>
</evidence>
<proteinExistence type="predicted"/>
<accession>A0A835LG31</accession>
<gene>
    <name evidence="1" type="ORF">IFM89_022689</name>
</gene>